<accession>A0A4Z1JZL1</accession>
<dbReference type="Proteomes" id="UP000297280">
    <property type="component" value="Unassembled WGS sequence"/>
</dbReference>
<dbReference type="PANTHER" id="PTHR24304">
    <property type="entry name" value="CYTOCHROME P450 FAMILY 7"/>
    <property type="match status" value="1"/>
</dbReference>
<evidence type="ECO:0000256" key="3">
    <source>
        <dbReference type="ARBA" id="ARBA00022723"/>
    </source>
</evidence>
<keyword evidence="3" id="KW-0479">Metal-binding</keyword>
<evidence type="ECO:0000256" key="1">
    <source>
        <dbReference type="ARBA" id="ARBA00010617"/>
    </source>
</evidence>
<comment type="similarity">
    <text evidence="1">Belongs to the cytochrome P450 family.</text>
</comment>
<dbReference type="PANTHER" id="PTHR24304:SF2">
    <property type="entry name" value="24-HYDROXYCHOLESTEROL 7-ALPHA-HYDROXYLASE"/>
    <property type="match status" value="1"/>
</dbReference>
<protein>
    <recommendedName>
        <fullName evidence="7">Cytochrome P450</fullName>
    </recommendedName>
</protein>
<evidence type="ECO:0000313" key="5">
    <source>
        <dbReference type="EMBL" id="TGO78796.1"/>
    </source>
</evidence>
<dbReference type="GO" id="GO:0020037">
    <property type="term" value="F:heme binding"/>
    <property type="evidence" value="ECO:0007669"/>
    <property type="project" value="InterPro"/>
</dbReference>
<dbReference type="InterPro" id="IPR036396">
    <property type="entry name" value="Cyt_P450_sf"/>
</dbReference>
<keyword evidence="4" id="KW-0408">Iron</keyword>
<dbReference type="GO" id="GO:0016705">
    <property type="term" value="F:oxidoreductase activity, acting on paired donors, with incorporation or reduction of molecular oxygen"/>
    <property type="evidence" value="ECO:0007669"/>
    <property type="project" value="InterPro"/>
</dbReference>
<keyword evidence="2" id="KW-0349">Heme</keyword>
<dbReference type="Gene3D" id="1.10.630.10">
    <property type="entry name" value="Cytochrome P450"/>
    <property type="match status" value="1"/>
</dbReference>
<gene>
    <name evidence="5" type="ORF">BPOR_2044g00010</name>
</gene>
<evidence type="ECO:0000256" key="4">
    <source>
        <dbReference type="ARBA" id="ARBA00023004"/>
    </source>
</evidence>
<name>A0A4Z1JZL1_9HELO</name>
<dbReference type="STRING" id="87229.A0A4Z1JZL1"/>
<organism evidence="5 6">
    <name type="scientific">Botrytis porri</name>
    <dbReference type="NCBI Taxonomy" id="87229"/>
    <lineage>
        <taxon>Eukaryota</taxon>
        <taxon>Fungi</taxon>
        <taxon>Dikarya</taxon>
        <taxon>Ascomycota</taxon>
        <taxon>Pezizomycotina</taxon>
        <taxon>Leotiomycetes</taxon>
        <taxon>Helotiales</taxon>
        <taxon>Sclerotiniaceae</taxon>
        <taxon>Botrytis</taxon>
    </lineage>
</organism>
<evidence type="ECO:0008006" key="7">
    <source>
        <dbReference type="Google" id="ProtNLM"/>
    </source>
</evidence>
<evidence type="ECO:0000256" key="2">
    <source>
        <dbReference type="ARBA" id="ARBA00022617"/>
    </source>
</evidence>
<dbReference type="AlphaFoldDB" id="A0A4Z1JZL1"/>
<keyword evidence="6" id="KW-1185">Reference proteome</keyword>
<dbReference type="GO" id="GO:0008395">
    <property type="term" value="F:steroid hydroxylase activity"/>
    <property type="evidence" value="ECO:0007669"/>
    <property type="project" value="TreeGrafter"/>
</dbReference>
<proteinExistence type="inferred from homology"/>
<dbReference type="SUPFAM" id="SSF48264">
    <property type="entry name" value="Cytochrome P450"/>
    <property type="match status" value="1"/>
</dbReference>
<evidence type="ECO:0000313" key="6">
    <source>
        <dbReference type="Proteomes" id="UP000297280"/>
    </source>
</evidence>
<dbReference type="GO" id="GO:0005506">
    <property type="term" value="F:iron ion binding"/>
    <property type="evidence" value="ECO:0007669"/>
    <property type="project" value="InterPro"/>
</dbReference>
<dbReference type="InterPro" id="IPR050529">
    <property type="entry name" value="CYP450_sterol_14alpha_dmase"/>
</dbReference>
<dbReference type="EMBL" id="PQXO01002034">
    <property type="protein sequence ID" value="TGO78796.1"/>
    <property type="molecule type" value="Genomic_DNA"/>
</dbReference>
<sequence length="121" mass="13841">MITYQIPKFVTNLATKPRDKPIKALAQYLDAPRERRAGGALFVNELEDEERNAGLCFDDCARILMIILWGVNSNVQMTTFWTMAHILARPVLLARIRHEIAPVMEKLSLSKTQVEMLWGTQ</sequence>
<comment type="caution">
    <text evidence="5">The sequence shown here is derived from an EMBL/GenBank/DDBJ whole genome shotgun (WGS) entry which is preliminary data.</text>
</comment>
<reference evidence="5 6" key="1">
    <citation type="submission" date="2017-12" db="EMBL/GenBank/DDBJ databases">
        <title>Comparative genomics of Botrytis spp.</title>
        <authorList>
            <person name="Valero-Jimenez C.A."/>
            <person name="Tapia P."/>
            <person name="Veloso J."/>
            <person name="Silva-Moreno E."/>
            <person name="Staats M."/>
            <person name="Valdes J.H."/>
            <person name="Van Kan J.A.L."/>
        </authorList>
    </citation>
    <scope>NUCLEOTIDE SEQUENCE [LARGE SCALE GENOMIC DNA]</scope>
    <source>
        <strain evidence="5 6">MUCL3349</strain>
    </source>
</reference>